<sequence length="398" mass="41410">MTIKRIGGRAGRAAVATAAVTALTLLGAAPAVAQQVVHIGYSGPLSGGAAKYGQEVLDGMQMAAADVNQAGIEVAGKKIKFEVVPLDDKYNPSETAINAKRLAQEQQAAVVLVPHSGGGFAVQTSNEQQKLLLLSYTSVPQISERGNKLTVRIPPAFTSYLNAFIKYEMATYGKKVALAATDTDYGKVWVAAFKPAWEAAGGTIVADNAMSYNRATDFYSGVSRVLAAKPDVMFIGGPSEPTGLVAQQARELGFKGGFIVMDQAKLDEVAKVTGGYAALNGAIGVLPLVDDSTPNAKAFVDRFRKSHGGRDPSQEVSLNYTAVYATALAMKLAGSVSDATAIRNQFDHAVKALPPQNNPQSVTGVDDHGGFVIGNPLAAVVQGGQLKSAALSTLTAAK</sequence>
<name>A0A7Y9WV86_9BURK</name>
<dbReference type="EMBL" id="JACCAS010000002">
    <property type="protein sequence ID" value="NYH27657.1"/>
    <property type="molecule type" value="Genomic_DNA"/>
</dbReference>
<dbReference type="Gene3D" id="3.40.50.2300">
    <property type="match status" value="2"/>
</dbReference>
<dbReference type="SUPFAM" id="SSF53822">
    <property type="entry name" value="Periplasmic binding protein-like I"/>
    <property type="match status" value="1"/>
</dbReference>
<evidence type="ECO:0000256" key="1">
    <source>
        <dbReference type="ARBA" id="ARBA00010062"/>
    </source>
</evidence>
<gene>
    <name evidence="5" type="ORF">GGD40_007228</name>
</gene>
<protein>
    <submittedName>
        <fullName evidence="5">Branched-chain amino acid transport system substrate-binding protein</fullName>
    </submittedName>
</protein>
<feature type="signal peptide" evidence="3">
    <location>
        <begin position="1"/>
        <end position="33"/>
    </location>
</feature>
<accession>A0A7Y9WV86</accession>
<dbReference type="InterPro" id="IPR028081">
    <property type="entry name" value="Leu-bd"/>
</dbReference>
<dbReference type="Proteomes" id="UP000540929">
    <property type="component" value="Unassembled WGS sequence"/>
</dbReference>
<evidence type="ECO:0000259" key="4">
    <source>
        <dbReference type="Pfam" id="PF13458"/>
    </source>
</evidence>
<evidence type="ECO:0000256" key="3">
    <source>
        <dbReference type="SAM" id="SignalP"/>
    </source>
</evidence>
<evidence type="ECO:0000256" key="2">
    <source>
        <dbReference type="ARBA" id="ARBA00022729"/>
    </source>
</evidence>
<dbReference type="AlphaFoldDB" id="A0A7Y9WV86"/>
<dbReference type="InterPro" id="IPR028082">
    <property type="entry name" value="Peripla_BP_I"/>
</dbReference>
<dbReference type="CDD" id="cd06336">
    <property type="entry name" value="PBP1_ABC_ligand_binding-like"/>
    <property type="match status" value="1"/>
</dbReference>
<dbReference type="InterPro" id="IPR051010">
    <property type="entry name" value="BCAA_transport"/>
</dbReference>
<proteinExistence type="inferred from homology"/>
<dbReference type="PANTHER" id="PTHR30483:SF6">
    <property type="entry name" value="PERIPLASMIC BINDING PROTEIN OF ABC TRANSPORTER FOR NATURAL AMINO ACIDS"/>
    <property type="match status" value="1"/>
</dbReference>
<dbReference type="PANTHER" id="PTHR30483">
    <property type="entry name" value="LEUCINE-SPECIFIC-BINDING PROTEIN"/>
    <property type="match status" value="1"/>
</dbReference>
<comment type="caution">
    <text evidence="5">The sequence shown here is derived from an EMBL/GenBank/DDBJ whole genome shotgun (WGS) entry which is preliminary data.</text>
</comment>
<evidence type="ECO:0000313" key="5">
    <source>
        <dbReference type="EMBL" id="NYH27657.1"/>
    </source>
</evidence>
<evidence type="ECO:0000313" key="6">
    <source>
        <dbReference type="Proteomes" id="UP000540929"/>
    </source>
</evidence>
<keyword evidence="2 3" id="KW-0732">Signal</keyword>
<comment type="similarity">
    <text evidence="1">Belongs to the leucine-binding protein family.</text>
</comment>
<feature type="chain" id="PRO_5031403459" evidence="3">
    <location>
        <begin position="34"/>
        <end position="398"/>
    </location>
</feature>
<organism evidence="5 6">
    <name type="scientific">Paraburkholderia bryophila</name>
    <dbReference type="NCBI Taxonomy" id="420952"/>
    <lineage>
        <taxon>Bacteria</taxon>
        <taxon>Pseudomonadati</taxon>
        <taxon>Pseudomonadota</taxon>
        <taxon>Betaproteobacteria</taxon>
        <taxon>Burkholderiales</taxon>
        <taxon>Burkholderiaceae</taxon>
        <taxon>Paraburkholderia</taxon>
    </lineage>
</organism>
<feature type="domain" description="Leucine-binding protein" evidence="4">
    <location>
        <begin position="37"/>
        <end position="345"/>
    </location>
</feature>
<dbReference type="RefSeq" id="WP_179746861.1">
    <property type="nucleotide sequence ID" value="NZ_JACCAS010000002.1"/>
</dbReference>
<reference evidence="5 6" key="1">
    <citation type="submission" date="2020-07" db="EMBL/GenBank/DDBJ databases">
        <title>Exploring microbial biodiversity for novel pathways involved in the catabolism of aromatic compounds derived from lignin.</title>
        <authorList>
            <person name="Elkins J."/>
        </authorList>
    </citation>
    <scope>NUCLEOTIDE SEQUENCE [LARGE SCALE GENOMIC DNA]</scope>
    <source>
        <strain evidence="5 6">H2C3C</strain>
    </source>
</reference>
<dbReference type="Pfam" id="PF13458">
    <property type="entry name" value="Peripla_BP_6"/>
    <property type="match status" value="1"/>
</dbReference>
<keyword evidence="6" id="KW-1185">Reference proteome</keyword>